<dbReference type="GO" id="GO:0016020">
    <property type="term" value="C:membrane"/>
    <property type="evidence" value="ECO:0007669"/>
    <property type="project" value="UniProtKB-SubCell"/>
</dbReference>
<feature type="transmembrane region" description="Helical" evidence="6">
    <location>
        <begin position="336"/>
        <end position="360"/>
    </location>
</feature>
<feature type="transmembrane region" description="Helical" evidence="6">
    <location>
        <begin position="226"/>
        <end position="246"/>
    </location>
</feature>
<dbReference type="PANTHER" id="PTHR23518:SF2">
    <property type="entry name" value="MAJOR FACILITATOR SUPERFAMILY TRANSPORTER"/>
    <property type="match status" value="1"/>
</dbReference>
<dbReference type="GO" id="GO:0022857">
    <property type="term" value="F:transmembrane transporter activity"/>
    <property type="evidence" value="ECO:0007669"/>
    <property type="project" value="InterPro"/>
</dbReference>
<dbReference type="EMBL" id="VGIY01000427">
    <property type="protein sequence ID" value="MBM3318643.1"/>
    <property type="molecule type" value="Genomic_DNA"/>
</dbReference>
<feature type="region of interest" description="Disordered" evidence="5">
    <location>
        <begin position="1"/>
        <end position="64"/>
    </location>
</feature>
<reference evidence="8" key="1">
    <citation type="submission" date="2019-03" db="EMBL/GenBank/DDBJ databases">
        <title>Lake Tanganyika Metagenome-Assembled Genomes (MAGs).</title>
        <authorList>
            <person name="Tran P."/>
        </authorList>
    </citation>
    <scope>NUCLEOTIDE SEQUENCE</scope>
    <source>
        <strain evidence="8">M_DeepCast_400m_m2_100</strain>
    </source>
</reference>
<dbReference type="Gene3D" id="1.20.1250.20">
    <property type="entry name" value="MFS general substrate transporter like domains"/>
    <property type="match status" value="2"/>
</dbReference>
<organism evidence="8 9">
    <name type="scientific">Eiseniibacteriota bacterium</name>
    <dbReference type="NCBI Taxonomy" id="2212470"/>
    <lineage>
        <taxon>Bacteria</taxon>
        <taxon>Candidatus Eiseniibacteriota</taxon>
    </lineage>
</organism>
<feature type="transmembrane region" description="Helical" evidence="6">
    <location>
        <begin position="372"/>
        <end position="390"/>
    </location>
</feature>
<evidence type="ECO:0000256" key="2">
    <source>
        <dbReference type="ARBA" id="ARBA00022692"/>
    </source>
</evidence>
<keyword evidence="4 6" id="KW-0472">Membrane</keyword>
<dbReference type="Pfam" id="PF07690">
    <property type="entry name" value="MFS_1"/>
    <property type="match status" value="1"/>
</dbReference>
<sequence length="396" mass="41446">MKGARRHPAGAGRQRAREGCRLGPRGAFSGADEKPRRRIEGIEERRRGKRAGRDGGGMPENSRALPRNVRALGAVSLANDTASDMIAPLLPAFVTGVLGLSPAFLGAIEGVAESTASLLKLVAGWYSDRLRRRKAFALAGYALSNLVRPLIGLAGAGWHVLALRFGDRVGKGIRTSPRDALLADAVGPEQRGRAFGFQRALDNVGAAVGPLLAAALLLVFPQNLRLVFLLSVVPGIAALIILATQVREERPERARKGVEPGVAKSRSGLTPAAGGDGGPGLPGTTSAPADARRSAASPLRGGVPRGALRVYLSAVLLFTLGNSSDAFLALRAQDLGLPLALLPIAWMLLSLVRALTAVPGGRLSDRIGRRPAILAGWFVYALAYAGFAMASEAWQV</sequence>
<comment type="subcellular location">
    <subcellularLocation>
        <location evidence="1">Membrane</location>
        <topology evidence="1">Multi-pass membrane protein</topology>
    </subcellularLocation>
</comment>
<dbReference type="InterPro" id="IPR011701">
    <property type="entry name" value="MFS"/>
</dbReference>
<keyword evidence="3 6" id="KW-1133">Transmembrane helix</keyword>
<dbReference type="SUPFAM" id="SSF103473">
    <property type="entry name" value="MFS general substrate transporter"/>
    <property type="match status" value="1"/>
</dbReference>
<dbReference type="PROSITE" id="PS50850">
    <property type="entry name" value="MFS"/>
    <property type="match status" value="1"/>
</dbReference>
<dbReference type="PANTHER" id="PTHR23518">
    <property type="entry name" value="C-METHYLTRANSFERASE"/>
    <property type="match status" value="1"/>
</dbReference>
<evidence type="ECO:0000259" key="7">
    <source>
        <dbReference type="PROSITE" id="PS50850"/>
    </source>
</evidence>
<dbReference type="InterPro" id="IPR020846">
    <property type="entry name" value="MFS_dom"/>
</dbReference>
<feature type="region of interest" description="Disordered" evidence="5">
    <location>
        <begin position="252"/>
        <end position="298"/>
    </location>
</feature>
<protein>
    <submittedName>
        <fullName evidence="8">MFS transporter</fullName>
    </submittedName>
</protein>
<feature type="non-terminal residue" evidence="8">
    <location>
        <position position="396"/>
    </location>
</feature>
<dbReference type="PROSITE" id="PS00216">
    <property type="entry name" value="SUGAR_TRANSPORT_1"/>
    <property type="match status" value="1"/>
</dbReference>
<evidence type="ECO:0000256" key="1">
    <source>
        <dbReference type="ARBA" id="ARBA00004141"/>
    </source>
</evidence>
<evidence type="ECO:0000256" key="5">
    <source>
        <dbReference type="SAM" id="MobiDB-lite"/>
    </source>
</evidence>
<gene>
    <name evidence="8" type="ORF">FJY75_12400</name>
</gene>
<dbReference type="CDD" id="cd17370">
    <property type="entry name" value="MFS_MJ1317_like"/>
    <property type="match status" value="1"/>
</dbReference>
<evidence type="ECO:0000256" key="4">
    <source>
        <dbReference type="ARBA" id="ARBA00023136"/>
    </source>
</evidence>
<evidence type="ECO:0000313" key="8">
    <source>
        <dbReference type="EMBL" id="MBM3318643.1"/>
    </source>
</evidence>
<accession>A0A937XEX5</accession>
<feature type="domain" description="Major facilitator superfamily (MFS) profile" evidence="7">
    <location>
        <begin position="68"/>
        <end position="396"/>
    </location>
</feature>
<keyword evidence="2 6" id="KW-0812">Transmembrane</keyword>
<dbReference type="Proteomes" id="UP000748308">
    <property type="component" value="Unassembled WGS sequence"/>
</dbReference>
<evidence type="ECO:0000256" key="3">
    <source>
        <dbReference type="ARBA" id="ARBA00022989"/>
    </source>
</evidence>
<feature type="compositionally biased region" description="Basic and acidic residues" evidence="5">
    <location>
        <begin position="31"/>
        <end position="46"/>
    </location>
</feature>
<evidence type="ECO:0000313" key="9">
    <source>
        <dbReference type="Proteomes" id="UP000748308"/>
    </source>
</evidence>
<comment type="caution">
    <text evidence="8">The sequence shown here is derived from an EMBL/GenBank/DDBJ whole genome shotgun (WGS) entry which is preliminary data.</text>
</comment>
<dbReference type="InterPro" id="IPR036259">
    <property type="entry name" value="MFS_trans_sf"/>
</dbReference>
<name>A0A937XEX5_UNCEI</name>
<dbReference type="AlphaFoldDB" id="A0A937XEX5"/>
<evidence type="ECO:0000256" key="6">
    <source>
        <dbReference type="SAM" id="Phobius"/>
    </source>
</evidence>
<feature type="compositionally biased region" description="Low complexity" evidence="5">
    <location>
        <begin position="282"/>
        <end position="298"/>
    </location>
</feature>
<proteinExistence type="predicted"/>
<dbReference type="InterPro" id="IPR005829">
    <property type="entry name" value="Sugar_transporter_CS"/>
</dbReference>